<gene>
    <name evidence="1" type="ORF">CAQU_05680</name>
</gene>
<dbReference type="KEGG" id="caqu:CAQU_05680"/>
<dbReference type="EMBL" id="CP009245">
    <property type="protein sequence ID" value="APT84641.1"/>
    <property type="molecule type" value="Genomic_DNA"/>
</dbReference>
<dbReference type="STRING" id="1431546.CAQU_05680"/>
<dbReference type="Pfam" id="PF12028">
    <property type="entry name" value="DUF3515"/>
    <property type="match status" value="2"/>
</dbReference>
<reference evidence="1 2" key="1">
    <citation type="submission" date="2014-08" db="EMBL/GenBank/DDBJ databases">
        <title>Complete genome sequence of Corynebacterium aquilae S-613T(T) (=DSM 44791(T)), isolated from the choana of a healthy golden eagle.</title>
        <authorList>
            <person name="Ruckert C."/>
            <person name="Albersmeier A."/>
            <person name="Winkler A."/>
            <person name="Kalinowski J."/>
        </authorList>
    </citation>
    <scope>NUCLEOTIDE SEQUENCE [LARGE SCALE GENOMIC DNA]</scope>
    <source>
        <strain evidence="1 2">S-613</strain>
    </source>
</reference>
<dbReference type="AlphaFoldDB" id="A0A1L7CFK4"/>
<keyword evidence="2" id="KW-1185">Reference proteome</keyword>
<evidence type="ECO:0000313" key="1">
    <source>
        <dbReference type="EMBL" id="APT84641.1"/>
    </source>
</evidence>
<dbReference type="Proteomes" id="UP000185478">
    <property type="component" value="Chromosome"/>
</dbReference>
<dbReference type="InterPro" id="IPR021903">
    <property type="entry name" value="DUF3515"/>
</dbReference>
<protein>
    <recommendedName>
        <fullName evidence="3">DUF3515 domain-containing protein</fullName>
    </recommendedName>
</protein>
<organism evidence="1 2">
    <name type="scientific">Corynebacterium aquilae DSM 44791</name>
    <dbReference type="NCBI Taxonomy" id="1431546"/>
    <lineage>
        <taxon>Bacteria</taxon>
        <taxon>Bacillati</taxon>
        <taxon>Actinomycetota</taxon>
        <taxon>Actinomycetes</taxon>
        <taxon>Mycobacteriales</taxon>
        <taxon>Corynebacteriaceae</taxon>
        <taxon>Corynebacterium</taxon>
    </lineage>
</organism>
<accession>A0A1L7CFK4</accession>
<name>A0A1L7CFK4_9CORY</name>
<sequence length="319" mass="32804">MESFSAVSRTPMLIALGLAIALTVGVLVGAKVVYERAAHQPVSLSPVAAPDASSVQCAEFLDRLPKKVMGFERAELADPAPEGAAVFAADSQRQVSVRCGVSVPAQFSVLSHTRDVDGVEWLKVTDDTPGSSLVSWYSVNRAPTVAVTTDVADDPVVDLSEAVAGIAEAHPQPAGVPLGDLPQAADYAAVAAQCSAFAKALPASVGDGYKRLDEAAVRAAGAPEGAVVYTAEGVEPVVVRCGVGFPVEYQPGARLDDVNSVPWLTSAELKNGSTAGVFYGLGFDATVAVSTPRSVGGTAVTSVSDAMVKNLQRSQVQPQ</sequence>
<evidence type="ECO:0000313" key="2">
    <source>
        <dbReference type="Proteomes" id="UP000185478"/>
    </source>
</evidence>
<evidence type="ECO:0008006" key="3">
    <source>
        <dbReference type="Google" id="ProtNLM"/>
    </source>
</evidence>
<proteinExistence type="predicted"/>